<organism evidence="1 2">
    <name type="scientific">Dictyocaulus viviparus</name>
    <name type="common">Bovine lungworm</name>
    <dbReference type="NCBI Taxonomy" id="29172"/>
    <lineage>
        <taxon>Eukaryota</taxon>
        <taxon>Metazoa</taxon>
        <taxon>Ecdysozoa</taxon>
        <taxon>Nematoda</taxon>
        <taxon>Chromadorea</taxon>
        <taxon>Rhabditida</taxon>
        <taxon>Rhabditina</taxon>
        <taxon>Rhabditomorpha</taxon>
        <taxon>Strongyloidea</taxon>
        <taxon>Metastrongylidae</taxon>
        <taxon>Dictyocaulus</taxon>
    </lineage>
</organism>
<evidence type="ECO:0000313" key="2">
    <source>
        <dbReference type="Proteomes" id="UP000053766"/>
    </source>
</evidence>
<keyword evidence="2" id="KW-1185">Reference proteome</keyword>
<evidence type="ECO:0000313" key="1">
    <source>
        <dbReference type="EMBL" id="KJH40067.1"/>
    </source>
</evidence>
<gene>
    <name evidence="1" type="ORF">DICVIV_14018</name>
</gene>
<proteinExistence type="predicted"/>
<reference evidence="2" key="2">
    <citation type="journal article" date="2016" name="Sci. Rep.">
        <title>Dictyocaulus viviparus genome, variome and transcriptome elucidate lungworm biology and support future intervention.</title>
        <authorList>
            <person name="McNulty S.N."/>
            <person name="Strube C."/>
            <person name="Rosa B.A."/>
            <person name="Martin J.C."/>
            <person name="Tyagi R."/>
            <person name="Choi Y.J."/>
            <person name="Wang Q."/>
            <person name="Hallsworth Pepin K."/>
            <person name="Zhang X."/>
            <person name="Ozersky P."/>
            <person name="Wilson R.K."/>
            <person name="Sternberg P.W."/>
            <person name="Gasser R.B."/>
            <person name="Mitreva M."/>
        </authorList>
    </citation>
    <scope>NUCLEOTIDE SEQUENCE [LARGE SCALE GENOMIC DNA]</scope>
    <source>
        <strain evidence="2">HannoverDv2000</strain>
    </source>
</reference>
<protein>
    <submittedName>
        <fullName evidence="1">Uncharacterized protein</fullName>
    </submittedName>
</protein>
<dbReference type="Proteomes" id="UP000053766">
    <property type="component" value="Unassembled WGS sequence"/>
</dbReference>
<dbReference type="AlphaFoldDB" id="A0A0D8X8G2"/>
<name>A0A0D8X8G2_DICVI</name>
<reference evidence="1 2" key="1">
    <citation type="submission" date="2013-11" db="EMBL/GenBank/DDBJ databases">
        <title>Draft genome of the bovine lungworm Dictyocaulus viviparus.</title>
        <authorList>
            <person name="Mitreva M."/>
        </authorList>
    </citation>
    <scope>NUCLEOTIDE SEQUENCE [LARGE SCALE GENOMIC DNA]</scope>
    <source>
        <strain evidence="1 2">HannoverDv2000</strain>
    </source>
</reference>
<sequence length="108" mass="12251">MMDQRQNCYIINNIVTNICVKTQNNVVCDMPVDIKEVPSHHRVISGCFTVTRFTTMNVIMANWSTQIWQNILNRVMRSLSSAAFSTNFIGATVMIACDNTAFCVVRLE</sequence>
<dbReference type="EMBL" id="KN718126">
    <property type="protein sequence ID" value="KJH40067.1"/>
    <property type="molecule type" value="Genomic_DNA"/>
</dbReference>
<accession>A0A0D8X8G2</accession>